<evidence type="ECO:0000259" key="3">
    <source>
        <dbReference type="Pfam" id="PF24883"/>
    </source>
</evidence>
<dbReference type="PROSITE" id="PS51257">
    <property type="entry name" value="PROKAR_LIPOPROTEIN"/>
    <property type="match status" value="1"/>
</dbReference>
<accession>H1VK29</accession>
<dbReference type="SUPFAM" id="SSF52540">
    <property type="entry name" value="P-loop containing nucleoside triphosphate hydrolases"/>
    <property type="match status" value="1"/>
</dbReference>
<dbReference type="PANTHER" id="PTHR10039:SF5">
    <property type="entry name" value="NACHT DOMAIN-CONTAINING PROTEIN"/>
    <property type="match status" value="1"/>
</dbReference>
<evidence type="ECO:0000256" key="2">
    <source>
        <dbReference type="SAM" id="MobiDB-lite"/>
    </source>
</evidence>
<dbReference type="InterPro" id="IPR027417">
    <property type="entry name" value="P-loop_NTPase"/>
</dbReference>
<protein>
    <submittedName>
        <fullName evidence="4">Pfs domain-containing protein</fullName>
    </submittedName>
</protein>
<dbReference type="Gene3D" id="3.40.50.300">
    <property type="entry name" value="P-loop containing nucleotide triphosphate hydrolases"/>
    <property type="match status" value="1"/>
</dbReference>
<reference evidence="5" key="1">
    <citation type="journal article" date="2012" name="Nat. Genet.">
        <title>Lifestyle transitions in plant pathogenic Colletotrichum fungi deciphered by genome and transcriptome analyses.</title>
        <authorList>
            <person name="O'Connell R.J."/>
            <person name="Thon M.R."/>
            <person name="Hacquard S."/>
            <person name="Amyotte S.G."/>
            <person name="Kleemann J."/>
            <person name="Torres M.F."/>
            <person name="Damm U."/>
            <person name="Buiate E.A."/>
            <person name="Epstein L."/>
            <person name="Alkan N."/>
            <person name="Altmueller J."/>
            <person name="Alvarado-Balderrama L."/>
            <person name="Bauser C.A."/>
            <person name="Becker C."/>
            <person name="Birren B.W."/>
            <person name="Chen Z."/>
            <person name="Choi J."/>
            <person name="Crouch J.A."/>
            <person name="Duvick J.P."/>
            <person name="Farman M.A."/>
            <person name="Gan P."/>
            <person name="Heiman D."/>
            <person name="Henrissat B."/>
            <person name="Howard R.J."/>
            <person name="Kabbage M."/>
            <person name="Koch C."/>
            <person name="Kracher B."/>
            <person name="Kubo Y."/>
            <person name="Law A.D."/>
            <person name="Lebrun M.-H."/>
            <person name="Lee Y.-H."/>
            <person name="Miyara I."/>
            <person name="Moore N."/>
            <person name="Neumann U."/>
            <person name="Nordstroem K."/>
            <person name="Panaccione D.G."/>
            <person name="Panstruga R."/>
            <person name="Place M."/>
            <person name="Proctor R.H."/>
            <person name="Prusky D."/>
            <person name="Rech G."/>
            <person name="Reinhardt R."/>
            <person name="Rollins J.A."/>
            <person name="Rounsley S."/>
            <person name="Schardl C.L."/>
            <person name="Schwartz D.C."/>
            <person name="Shenoy N."/>
            <person name="Shirasu K."/>
            <person name="Sikhakolli U.R."/>
            <person name="Stueber K."/>
            <person name="Sukno S.A."/>
            <person name="Sweigard J.A."/>
            <person name="Takano Y."/>
            <person name="Takahara H."/>
            <person name="Trail F."/>
            <person name="van der Does H.C."/>
            <person name="Voll L.M."/>
            <person name="Will I."/>
            <person name="Young S."/>
            <person name="Zeng Q."/>
            <person name="Zhang J."/>
            <person name="Zhou S."/>
            <person name="Dickman M.B."/>
            <person name="Schulze-Lefert P."/>
            <person name="Ver Loren van Themaat E."/>
            <person name="Ma L.-J."/>
            <person name="Vaillancourt L.J."/>
        </authorList>
    </citation>
    <scope>NUCLEOTIDE SEQUENCE [LARGE SCALE GENOMIC DNA]</scope>
    <source>
        <strain evidence="5">IMI 349063</strain>
    </source>
</reference>
<evidence type="ECO:0000313" key="4">
    <source>
        <dbReference type="EMBL" id="CCF40582.1"/>
    </source>
</evidence>
<dbReference type="Pfam" id="PF24883">
    <property type="entry name" value="NPHP3_N"/>
    <property type="match status" value="1"/>
</dbReference>
<dbReference type="InterPro" id="IPR035994">
    <property type="entry name" value="Nucleoside_phosphorylase_sf"/>
</dbReference>
<evidence type="ECO:0000313" key="5">
    <source>
        <dbReference type="Proteomes" id="UP000007174"/>
    </source>
</evidence>
<organism evidence="4 5">
    <name type="scientific">Colletotrichum higginsianum (strain IMI 349063)</name>
    <name type="common">Crucifer anthracnose fungus</name>
    <dbReference type="NCBI Taxonomy" id="759273"/>
    <lineage>
        <taxon>Eukaryota</taxon>
        <taxon>Fungi</taxon>
        <taxon>Dikarya</taxon>
        <taxon>Ascomycota</taxon>
        <taxon>Pezizomycotina</taxon>
        <taxon>Sordariomycetes</taxon>
        <taxon>Hypocreomycetidae</taxon>
        <taxon>Glomerellales</taxon>
        <taxon>Glomerellaceae</taxon>
        <taxon>Colletotrichum</taxon>
        <taxon>Colletotrichum destructivum species complex</taxon>
    </lineage>
</organism>
<sequence>MLDRTHESLPTKENDDNTYTLGNIGHHNVVMACLPLGQYGTNNAAIVASNMHRSFPSIRIRLMLNCRRITNERLAKCPLFSQKSSSVIPVSPDSPIRAHSKIDCFARPTSTVNSQTAINATFQSYKIDPKGQVEIPKLSQEQTVATLCSSNSCSLRKRIPLCHRYKRSSDDASSGARLKGNRNANANATRNKAAQHRGFLWISGKPGAGKSTLMKFAYGNVRRRSEANTCHISFFFNARGDELEKSTIGLHRSLLLQVMERFPDLQSVLDDPVLIPHHLSVCPTTEVLRELFRNAVMGLGQRRLVCFVDALDECNEEQVREMVTYFEDLGDEATNDGIHLQICFSSRHYPHIEIENGLRLTLEDQPGHEKDLEKYVRSCLRVDTRSDAEEIKNGVLKKANGVFMWVVLVVDILNKEYARGRIFAARRKLDEILSRMSELSKDIVRRDNDHMEDLLLCIQWILYAKWPLTREEFYFGMLCRSPEDLSVFDPDMITNSDLDLAVVRSSKGLAEITKSKVGTVQFIHESVRDFFIKDNGLQEIWPEIGEKFQSTGHEKLKQCCHAYINFGTTSHVDITESLSKANSPEAKELRQIISKELPFAEYATKHVLYHANAAATEIFQHDFLKGFSLREWIHLNNLFEKHEIRRYTPNANLVYILAEKNLIKLIETFVRDHHNVHVMGERYQLPMFAALSNGHLLAAKALLGQAAKSYRQEDLFSNIRKTAVQHFIWPLHLAMMLP</sequence>
<feature type="domain" description="Nephrocystin 3-like N-terminal" evidence="3">
    <location>
        <begin position="194"/>
        <end position="347"/>
    </location>
</feature>
<dbReference type="eggNOG" id="KOG4177">
    <property type="taxonomic scope" value="Eukaryota"/>
</dbReference>
<keyword evidence="1" id="KW-0677">Repeat</keyword>
<gene>
    <name evidence="4" type="ORF">CH063_02387</name>
</gene>
<name>H1VK29_COLHI</name>
<dbReference type="Gene3D" id="3.40.50.1580">
    <property type="entry name" value="Nucleoside phosphorylase domain"/>
    <property type="match status" value="1"/>
</dbReference>
<dbReference type="VEuPathDB" id="FungiDB:CH63R_03634"/>
<dbReference type="InterPro" id="IPR056884">
    <property type="entry name" value="NPHP3-like_N"/>
</dbReference>
<dbReference type="PANTHER" id="PTHR10039">
    <property type="entry name" value="AMELOGENIN"/>
    <property type="match status" value="1"/>
</dbReference>
<dbReference type="STRING" id="759273.H1VK29"/>
<dbReference type="GO" id="GO:0009116">
    <property type="term" value="P:nucleoside metabolic process"/>
    <property type="evidence" value="ECO:0007669"/>
    <property type="project" value="InterPro"/>
</dbReference>
<dbReference type="GO" id="GO:0003824">
    <property type="term" value="F:catalytic activity"/>
    <property type="evidence" value="ECO:0007669"/>
    <property type="project" value="InterPro"/>
</dbReference>
<dbReference type="AlphaFoldDB" id="H1VK29"/>
<evidence type="ECO:0000256" key="1">
    <source>
        <dbReference type="ARBA" id="ARBA00022737"/>
    </source>
</evidence>
<dbReference type="Proteomes" id="UP000007174">
    <property type="component" value="Unassembled WGS sequence"/>
</dbReference>
<proteinExistence type="predicted"/>
<dbReference type="HOGENOM" id="CLU_000288_34_2_1"/>
<dbReference type="EMBL" id="CACQ02004168">
    <property type="protein sequence ID" value="CCF40582.1"/>
    <property type="molecule type" value="Genomic_DNA"/>
</dbReference>
<feature type="region of interest" description="Disordered" evidence="2">
    <location>
        <begin position="167"/>
        <end position="189"/>
    </location>
</feature>